<dbReference type="PANTHER" id="PTHR33507:SF3">
    <property type="entry name" value="INNER MEMBRANE PROTEIN YBBJ"/>
    <property type="match status" value="1"/>
</dbReference>
<organism evidence="7 8">
    <name type="scientific">Frisingicoccus caecimuris</name>
    <dbReference type="NCBI Taxonomy" id="1796636"/>
    <lineage>
        <taxon>Bacteria</taxon>
        <taxon>Bacillati</taxon>
        <taxon>Bacillota</taxon>
        <taxon>Clostridia</taxon>
        <taxon>Lachnospirales</taxon>
        <taxon>Lachnospiraceae</taxon>
        <taxon>Frisingicoccus</taxon>
    </lineage>
</organism>
<dbReference type="Pfam" id="PF01957">
    <property type="entry name" value="NfeD"/>
    <property type="match status" value="1"/>
</dbReference>
<evidence type="ECO:0000256" key="1">
    <source>
        <dbReference type="ARBA" id="ARBA00004141"/>
    </source>
</evidence>
<evidence type="ECO:0000256" key="3">
    <source>
        <dbReference type="ARBA" id="ARBA00022989"/>
    </source>
</evidence>
<dbReference type="AlphaFoldDB" id="A0A4R2LDJ2"/>
<accession>A0A4R2LDJ2</accession>
<dbReference type="Proteomes" id="UP000295711">
    <property type="component" value="Unassembled WGS sequence"/>
</dbReference>
<dbReference type="EMBL" id="SLXA01000002">
    <property type="protein sequence ID" value="TCO85980.1"/>
    <property type="molecule type" value="Genomic_DNA"/>
</dbReference>
<keyword evidence="4 5" id="KW-0472">Membrane</keyword>
<dbReference type="OrthoDB" id="5054at2"/>
<evidence type="ECO:0000256" key="2">
    <source>
        <dbReference type="ARBA" id="ARBA00022692"/>
    </source>
</evidence>
<dbReference type="RefSeq" id="WP_132089054.1">
    <property type="nucleotide sequence ID" value="NZ_JANKAQ010000001.1"/>
</dbReference>
<comment type="subcellular location">
    <subcellularLocation>
        <location evidence="1">Membrane</location>
        <topology evidence="1">Multi-pass membrane protein</topology>
    </subcellularLocation>
</comment>
<feature type="transmembrane region" description="Helical" evidence="5">
    <location>
        <begin position="33"/>
        <end position="51"/>
    </location>
</feature>
<evidence type="ECO:0000256" key="4">
    <source>
        <dbReference type="ARBA" id="ARBA00023136"/>
    </source>
</evidence>
<proteinExistence type="predicted"/>
<dbReference type="InterPro" id="IPR002810">
    <property type="entry name" value="NfeD-like_C"/>
</dbReference>
<dbReference type="PANTHER" id="PTHR33507">
    <property type="entry name" value="INNER MEMBRANE PROTEIN YBBJ"/>
    <property type="match status" value="1"/>
</dbReference>
<keyword evidence="7" id="KW-0378">Hydrolase</keyword>
<feature type="transmembrane region" description="Helical" evidence="5">
    <location>
        <begin position="57"/>
        <end position="77"/>
    </location>
</feature>
<dbReference type="GO" id="GO:0005886">
    <property type="term" value="C:plasma membrane"/>
    <property type="evidence" value="ECO:0007669"/>
    <property type="project" value="TreeGrafter"/>
</dbReference>
<dbReference type="Gene3D" id="2.40.50.140">
    <property type="entry name" value="Nucleic acid-binding proteins"/>
    <property type="match status" value="1"/>
</dbReference>
<feature type="domain" description="NfeD-like C-terminal" evidence="6">
    <location>
        <begin position="90"/>
        <end position="151"/>
    </location>
</feature>
<protein>
    <submittedName>
        <fullName evidence="7">Membrane protein implicated in regulation of membrane protease activity</fullName>
    </submittedName>
</protein>
<keyword evidence="7" id="KW-0645">Protease</keyword>
<keyword evidence="8" id="KW-1185">Reference proteome</keyword>
<dbReference type="InterPro" id="IPR052165">
    <property type="entry name" value="Membrane_assoc_protease"/>
</dbReference>
<dbReference type="InterPro" id="IPR012340">
    <property type="entry name" value="NA-bd_OB-fold"/>
</dbReference>
<feature type="transmembrane region" description="Helical" evidence="5">
    <location>
        <begin position="6"/>
        <end position="26"/>
    </location>
</feature>
<name>A0A4R2LDJ2_9FIRM</name>
<evidence type="ECO:0000259" key="6">
    <source>
        <dbReference type="Pfam" id="PF01957"/>
    </source>
</evidence>
<gene>
    <name evidence="7" type="ORF">EV212_102298</name>
</gene>
<keyword evidence="3 5" id="KW-1133">Transmembrane helix</keyword>
<keyword evidence="2 5" id="KW-0812">Transmembrane</keyword>
<sequence length="159" mass="17754">MSEIFWFGTLGCEIFWLAAFGVLLLIEILTLGLTTIWFAVGALAAFLLALVQVPLMIQVVVFIVVSVVMLVFTRPIMTKHLNKKTTKTNAESLVGRKARVLIPINNLKSEGQVMVNGMEWTARSTKDEVTFQKDEMVRIVGISGVKLIVEKENKEETDL</sequence>
<reference evidence="7 8" key="1">
    <citation type="submission" date="2019-03" db="EMBL/GenBank/DDBJ databases">
        <title>Genomic Encyclopedia of Type Strains, Phase IV (KMG-IV): sequencing the most valuable type-strain genomes for metagenomic binning, comparative biology and taxonomic classification.</title>
        <authorList>
            <person name="Goeker M."/>
        </authorList>
    </citation>
    <scope>NUCLEOTIDE SEQUENCE [LARGE SCALE GENOMIC DNA]</scope>
    <source>
        <strain evidence="7 8">DSM 28559</strain>
    </source>
</reference>
<evidence type="ECO:0000313" key="7">
    <source>
        <dbReference type="EMBL" id="TCO85980.1"/>
    </source>
</evidence>
<evidence type="ECO:0000313" key="8">
    <source>
        <dbReference type="Proteomes" id="UP000295711"/>
    </source>
</evidence>
<comment type="caution">
    <text evidence="7">The sequence shown here is derived from an EMBL/GenBank/DDBJ whole genome shotgun (WGS) entry which is preliminary data.</text>
</comment>
<dbReference type="GO" id="GO:0006508">
    <property type="term" value="P:proteolysis"/>
    <property type="evidence" value="ECO:0007669"/>
    <property type="project" value="UniProtKB-KW"/>
</dbReference>
<dbReference type="GO" id="GO:0008233">
    <property type="term" value="F:peptidase activity"/>
    <property type="evidence" value="ECO:0007669"/>
    <property type="project" value="UniProtKB-KW"/>
</dbReference>
<evidence type="ECO:0000256" key="5">
    <source>
        <dbReference type="SAM" id="Phobius"/>
    </source>
</evidence>
<dbReference type="SUPFAM" id="SSF141322">
    <property type="entry name" value="NfeD domain-like"/>
    <property type="match status" value="1"/>
</dbReference>